<keyword evidence="4" id="KW-1185">Reference proteome</keyword>
<dbReference type="InterPro" id="IPR000323">
    <property type="entry name" value="Cu2_ascorb_mOase_N"/>
</dbReference>
<dbReference type="Proteomes" id="UP000887567">
    <property type="component" value="Unplaced"/>
</dbReference>
<protein>
    <recommendedName>
        <fullName evidence="5">DOMON domain-containing protein</fullName>
    </recommendedName>
</protein>
<dbReference type="Pfam" id="PF01082">
    <property type="entry name" value="Cu2_monooxygen"/>
    <property type="match status" value="1"/>
</dbReference>
<dbReference type="GO" id="GO:0006589">
    <property type="term" value="P:octopamine biosynthetic process"/>
    <property type="evidence" value="ECO:0007669"/>
    <property type="project" value="TreeGrafter"/>
</dbReference>
<evidence type="ECO:0008006" key="5">
    <source>
        <dbReference type="Google" id="ProtNLM"/>
    </source>
</evidence>
<sequence length="181" mass="19881">MPDFNDTKKHVVKISPVITPGNEGLVHHILVYGCKDDFPVSNLSVEGACFGSNMPDHVQSCAAQSVVASWAIGGGVNRTDQSGIRFHYTSSLRKYDADILWVGWAVSPFMWIPPYQKQWNSIGYCPSSCTQLGLANSSLPEGGIKVFSAILHSHLLGKYDNRNNNILTMRTAIKIAKIMTI</sequence>
<dbReference type="InterPro" id="IPR000945">
    <property type="entry name" value="DBH-like"/>
</dbReference>
<dbReference type="InterPro" id="IPR008977">
    <property type="entry name" value="PHM/PNGase_F_dom_sf"/>
</dbReference>
<dbReference type="Gene3D" id="2.60.120.310">
    <property type="entry name" value="Copper type II, ascorbate-dependent monooxygenase, N-terminal domain"/>
    <property type="match status" value="1"/>
</dbReference>
<proteinExistence type="predicted"/>
<dbReference type="GO" id="GO:0005507">
    <property type="term" value="F:copper ion binding"/>
    <property type="evidence" value="ECO:0007669"/>
    <property type="project" value="InterPro"/>
</dbReference>
<dbReference type="PANTHER" id="PTHR10157">
    <property type="entry name" value="DOPAMINE BETA HYDROXYLASE RELATED"/>
    <property type="match status" value="1"/>
</dbReference>
<dbReference type="OrthoDB" id="10003276at2759"/>
<accession>A0A913X3G1</accession>
<dbReference type="EnsemblMetazoa" id="XM_021042599.2">
    <property type="protein sequence ID" value="XP_020898258.1"/>
    <property type="gene ID" value="LOC110237028"/>
</dbReference>
<dbReference type="KEGG" id="epa:110237028"/>
<feature type="domain" description="Copper type II ascorbate-dependent monooxygenase C-terminal" evidence="2">
    <location>
        <begin position="95"/>
        <end position="158"/>
    </location>
</feature>
<name>A0A913X3G1_EXADI</name>
<organism evidence="3 4">
    <name type="scientific">Exaiptasia diaphana</name>
    <name type="common">Tropical sea anemone</name>
    <name type="synonym">Aiptasia pulchella</name>
    <dbReference type="NCBI Taxonomy" id="2652724"/>
    <lineage>
        <taxon>Eukaryota</taxon>
        <taxon>Metazoa</taxon>
        <taxon>Cnidaria</taxon>
        <taxon>Anthozoa</taxon>
        <taxon>Hexacorallia</taxon>
        <taxon>Actiniaria</taxon>
        <taxon>Aiptasiidae</taxon>
        <taxon>Exaiptasia</taxon>
    </lineage>
</organism>
<evidence type="ECO:0000259" key="1">
    <source>
        <dbReference type="Pfam" id="PF01082"/>
    </source>
</evidence>
<dbReference type="GO" id="GO:0004500">
    <property type="term" value="F:dopamine beta-monooxygenase activity"/>
    <property type="evidence" value="ECO:0007669"/>
    <property type="project" value="InterPro"/>
</dbReference>
<evidence type="ECO:0000259" key="2">
    <source>
        <dbReference type="Pfam" id="PF03712"/>
    </source>
</evidence>
<dbReference type="SUPFAM" id="SSF49742">
    <property type="entry name" value="PHM/PNGase F"/>
    <property type="match status" value="2"/>
</dbReference>
<dbReference type="GO" id="GO:0042421">
    <property type="term" value="P:norepinephrine biosynthetic process"/>
    <property type="evidence" value="ECO:0007669"/>
    <property type="project" value="TreeGrafter"/>
</dbReference>
<dbReference type="InterPro" id="IPR036939">
    <property type="entry name" value="Cu2_ascorb_mOase_N_sf"/>
</dbReference>
<dbReference type="InterPro" id="IPR024548">
    <property type="entry name" value="Cu2_monoox_C"/>
</dbReference>
<dbReference type="GeneID" id="110237028"/>
<dbReference type="PANTHER" id="PTHR10157:SF23">
    <property type="entry name" value="MOXD1 HOMOLOG 1"/>
    <property type="match status" value="1"/>
</dbReference>
<evidence type="ECO:0000313" key="4">
    <source>
        <dbReference type="Proteomes" id="UP000887567"/>
    </source>
</evidence>
<feature type="domain" description="Copper type II ascorbate-dependent monooxygenase N-terminal" evidence="1">
    <location>
        <begin position="5"/>
        <end position="76"/>
    </location>
</feature>
<dbReference type="Pfam" id="PF03712">
    <property type="entry name" value="Cu2_monoox_C"/>
    <property type="match status" value="1"/>
</dbReference>
<dbReference type="GO" id="GO:0030667">
    <property type="term" value="C:secretory granule membrane"/>
    <property type="evidence" value="ECO:0007669"/>
    <property type="project" value="TreeGrafter"/>
</dbReference>
<reference evidence="3" key="1">
    <citation type="submission" date="2022-11" db="UniProtKB">
        <authorList>
            <consortium name="EnsemblMetazoa"/>
        </authorList>
    </citation>
    <scope>IDENTIFICATION</scope>
</reference>
<evidence type="ECO:0000313" key="3">
    <source>
        <dbReference type="EnsemblMetazoa" id="XP_020898258.1"/>
    </source>
</evidence>
<dbReference type="RefSeq" id="XP_020898258.1">
    <property type="nucleotide sequence ID" value="XM_021042599.2"/>
</dbReference>
<dbReference type="GO" id="GO:0005615">
    <property type="term" value="C:extracellular space"/>
    <property type="evidence" value="ECO:0007669"/>
    <property type="project" value="TreeGrafter"/>
</dbReference>
<dbReference type="AlphaFoldDB" id="A0A913X3G1"/>
<dbReference type="GO" id="GO:0042420">
    <property type="term" value="P:dopamine catabolic process"/>
    <property type="evidence" value="ECO:0007669"/>
    <property type="project" value="TreeGrafter"/>
</dbReference>